<dbReference type="EMBL" id="FLUP01000001">
    <property type="protein sequence ID" value="SBW07123.1"/>
    <property type="molecule type" value="Genomic_DNA"/>
</dbReference>
<gene>
    <name evidence="2" type="ORF">KM92DES2_12292</name>
</gene>
<proteinExistence type="predicted"/>
<feature type="region of interest" description="Disordered" evidence="1">
    <location>
        <begin position="86"/>
        <end position="109"/>
    </location>
</feature>
<sequence length="155" mass="17872">MNFKKYTPVSGEKGLYYDGYQALADALGDGVVTLVQTARNLPGATEFLRIGWEVIITFPRQPSVMFHLGSYSDKKAAEKTAQAAKQDQERIKAEKRASAVAERARNNRIRQEVREEMDRVAAMSPEEREAYWREEARKHTENMKRFHEISQLHNK</sequence>
<accession>A0A212K5Y4</accession>
<dbReference type="RefSeq" id="WP_296936415.1">
    <property type="nucleotide sequence ID" value="NZ_LT598928.1"/>
</dbReference>
<dbReference type="AlphaFoldDB" id="A0A212K5Y4"/>
<evidence type="ECO:0000313" key="2">
    <source>
        <dbReference type="EMBL" id="SBW07123.1"/>
    </source>
</evidence>
<protein>
    <submittedName>
        <fullName evidence="2">Uncharacterized protein</fullName>
    </submittedName>
</protein>
<reference evidence="2" key="1">
    <citation type="submission" date="2016-04" db="EMBL/GenBank/DDBJ databases">
        <authorList>
            <person name="Evans L.H."/>
            <person name="Alamgir A."/>
            <person name="Owens N."/>
            <person name="Weber N.D."/>
            <person name="Virtaneva K."/>
            <person name="Barbian K."/>
            <person name="Babar A."/>
            <person name="Rosenke K."/>
        </authorList>
    </citation>
    <scope>NUCLEOTIDE SEQUENCE</scope>
    <source>
        <strain evidence="2">92-2</strain>
    </source>
</reference>
<organism evidence="2">
    <name type="scientific">uncultured Desulfovibrio sp</name>
    <dbReference type="NCBI Taxonomy" id="167968"/>
    <lineage>
        <taxon>Bacteria</taxon>
        <taxon>Pseudomonadati</taxon>
        <taxon>Thermodesulfobacteriota</taxon>
        <taxon>Desulfovibrionia</taxon>
        <taxon>Desulfovibrionales</taxon>
        <taxon>Desulfovibrionaceae</taxon>
        <taxon>Desulfovibrio</taxon>
        <taxon>environmental samples</taxon>
    </lineage>
</organism>
<name>A0A212K5Y4_9BACT</name>
<evidence type="ECO:0000256" key="1">
    <source>
        <dbReference type="SAM" id="MobiDB-lite"/>
    </source>
</evidence>